<dbReference type="RefSeq" id="WP_089242733.1">
    <property type="nucleotide sequence ID" value="NZ_FZOW01000001.1"/>
</dbReference>
<protein>
    <recommendedName>
        <fullName evidence="1">KANL3/Tex30 alpha/beta hydrolase-like domain-containing protein</fullName>
    </recommendedName>
</protein>
<dbReference type="PANTHER" id="PTHR13136">
    <property type="entry name" value="TESTIS DEVELOPMENT PROTEIN PRTD"/>
    <property type="match status" value="1"/>
</dbReference>
<dbReference type="OrthoDB" id="652634at2"/>
<dbReference type="InterPro" id="IPR029058">
    <property type="entry name" value="AB_hydrolase_fold"/>
</dbReference>
<dbReference type="STRING" id="398843.A3K89_02830"/>
<keyword evidence="3" id="KW-1185">Reference proteome</keyword>
<organism evidence="2 3">
    <name type="scientific">Rhodococcoides kyotonense</name>
    <dbReference type="NCBI Taxonomy" id="398843"/>
    <lineage>
        <taxon>Bacteria</taxon>
        <taxon>Bacillati</taxon>
        <taxon>Actinomycetota</taxon>
        <taxon>Actinomycetes</taxon>
        <taxon>Mycobacteriales</taxon>
        <taxon>Nocardiaceae</taxon>
        <taxon>Rhodococcoides</taxon>
    </lineage>
</organism>
<evidence type="ECO:0000313" key="2">
    <source>
        <dbReference type="EMBL" id="SNS24146.1"/>
    </source>
</evidence>
<dbReference type="Pfam" id="PF20408">
    <property type="entry name" value="Abhydrolase_11"/>
    <property type="match status" value="1"/>
</dbReference>
<dbReference type="InterPro" id="IPR026555">
    <property type="entry name" value="NSL3/Tex30"/>
</dbReference>
<evidence type="ECO:0000259" key="1">
    <source>
        <dbReference type="Pfam" id="PF20408"/>
    </source>
</evidence>
<dbReference type="SUPFAM" id="SSF53474">
    <property type="entry name" value="alpha/beta-Hydrolases"/>
    <property type="match status" value="1"/>
</dbReference>
<reference evidence="3" key="1">
    <citation type="submission" date="2017-06" db="EMBL/GenBank/DDBJ databases">
        <authorList>
            <person name="Varghese N."/>
            <person name="Submissions S."/>
        </authorList>
    </citation>
    <scope>NUCLEOTIDE SEQUENCE [LARGE SCALE GENOMIC DNA]</scope>
    <source>
        <strain evidence="3">JCM 23211</strain>
    </source>
</reference>
<accession>A0A239CV89</accession>
<sequence length="225" mass="23944">MSDATDVVELADDDVHGFLHTPTGSPVGALALTHGAGGNCTSTLLVDVAHGWSTAGFVVLRFDMAFRRAKPKGPPHPSKSADDRASIVAATERIPYVDGPLIVAGHSYGGRQVSMIAAERPWPVQGLMLLSYPLHPPGKPEKARTAHLPDVSTPTLFVSGTKDPFGTPEELRNAIASIPARTEFLEVTGAGHDLSPAKYRTAENTLDAASRFFELNTRDRTASPK</sequence>
<name>A0A239CV89_9NOCA</name>
<dbReference type="PANTHER" id="PTHR13136:SF11">
    <property type="entry name" value="TESTIS-EXPRESSED PROTEIN 30"/>
    <property type="match status" value="1"/>
</dbReference>
<evidence type="ECO:0000313" key="3">
    <source>
        <dbReference type="Proteomes" id="UP000198327"/>
    </source>
</evidence>
<dbReference type="Gene3D" id="3.40.50.1820">
    <property type="entry name" value="alpha/beta hydrolase"/>
    <property type="match status" value="1"/>
</dbReference>
<dbReference type="EMBL" id="FZOW01000001">
    <property type="protein sequence ID" value="SNS24146.1"/>
    <property type="molecule type" value="Genomic_DNA"/>
</dbReference>
<feature type="domain" description="KANL3/Tex30 alpha/beta hydrolase-like" evidence="1">
    <location>
        <begin position="29"/>
        <end position="202"/>
    </location>
</feature>
<gene>
    <name evidence="2" type="ORF">SAMN05421642_101235</name>
</gene>
<proteinExistence type="predicted"/>
<dbReference type="InterPro" id="IPR046879">
    <property type="entry name" value="KANL3/Tex30_Abhydrolase"/>
</dbReference>
<dbReference type="Proteomes" id="UP000198327">
    <property type="component" value="Unassembled WGS sequence"/>
</dbReference>
<dbReference type="AlphaFoldDB" id="A0A239CV89"/>